<dbReference type="PANTHER" id="PTHR11567:SF180">
    <property type="entry name" value="LYSOSOMAL ACID PHOSPHATASE"/>
    <property type="match status" value="1"/>
</dbReference>
<dbReference type="FunFam" id="3.40.50.1240:FF:000010">
    <property type="entry name" value="Prostatic acid phosphatase"/>
    <property type="match status" value="1"/>
</dbReference>
<dbReference type="EC" id="3.1.3.2" evidence="4"/>
<keyword evidence="10" id="KW-1015">Disulfide bond</keyword>
<dbReference type="Pfam" id="PF00328">
    <property type="entry name" value="His_Phos_2"/>
    <property type="match status" value="1"/>
</dbReference>
<name>A0A8C5RSF1_LATLA</name>
<evidence type="ECO:0000256" key="3">
    <source>
        <dbReference type="ARBA" id="ARBA00005375"/>
    </source>
</evidence>
<keyword evidence="18" id="KW-1185">Reference proteome</keyword>
<evidence type="ECO:0000256" key="8">
    <source>
        <dbReference type="ARBA" id="ARBA00022989"/>
    </source>
</evidence>
<evidence type="ECO:0000256" key="14">
    <source>
        <dbReference type="ARBA" id="ARBA00039422"/>
    </source>
</evidence>
<organism evidence="17 18">
    <name type="scientific">Laticauda laticaudata</name>
    <name type="common">Blue-ringed sea krait</name>
    <name type="synonym">Blue-lipped sea krait</name>
    <dbReference type="NCBI Taxonomy" id="8630"/>
    <lineage>
        <taxon>Eukaryota</taxon>
        <taxon>Metazoa</taxon>
        <taxon>Chordata</taxon>
        <taxon>Craniata</taxon>
        <taxon>Vertebrata</taxon>
        <taxon>Euteleostomi</taxon>
        <taxon>Lepidosauria</taxon>
        <taxon>Squamata</taxon>
        <taxon>Bifurcata</taxon>
        <taxon>Unidentata</taxon>
        <taxon>Episquamata</taxon>
        <taxon>Toxicofera</taxon>
        <taxon>Serpentes</taxon>
        <taxon>Colubroidea</taxon>
        <taxon>Elapidae</taxon>
        <taxon>Laticaudinae</taxon>
        <taxon>Laticauda</taxon>
    </lineage>
</organism>
<accession>A0A8C5RSF1</accession>
<evidence type="ECO:0000256" key="7">
    <source>
        <dbReference type="ARBA" id="ARBA00022801"/>
    </source>
</evidence>
<dbReference type="InterPro" id="IPR033379">
    <property type="entry name" value="Acid_Pase_AS"/>
</dbReference>
<evidence type="ECO:0000256" key="4">
    <source>
        <dbReference type="ARBA" id="ARBA00012646"/>
    </source>
</evidence>
<evidence type="ECO:0000256" key="6">
    <source>
        <dbReference type="ARBA" id="ARBA00022729"/>
    </source>
</evidence>
<keyword evidence="8 16" id="KW-1133">Transmembrane helix</keyword>
<feature type="region of interest" description="Disordered" evidence="15">
    <location>
        <begin position="1"/>
        <end position="35"/>
    </location>
</feature>
<evidence type="ECO:0000256" key="5">
    <source>
        <dbReference type="ARBA" id="ARBA00022692"/>
    </source>
</evidence>
<dbReference type="GO" id="GO:0005765">
    <property type="term" value="C:lysosomal membrane"/>
    <property type="evidence" value="ECO:0007669"/>
    <property type="project" value="UniProtKB-SubCell"/>
</dbReference>
<evidence type="ECO:0000256" key="12">
    <source>
        <dbReference type="ARBA" id="ARBA00023228"/>
    </source>
</evidence>
<evidence type="ECO:0000256" key="9">
    <source>
        <dbReference type="ARBA" id="ARBA00023136"/>
    </source>
</evidence>
<keyword evidence="5 16" id="KW-0812">Transmembrane</keyword>
<dbReference type="PROSITE" id="PS00616">
    <property type="entry name" value="HIS_ACID_PHOSPHAT_1"/>
    <property type="match status" value="1"/>
</dbReference>
<evidence type="ECO:0000256" key="16">
    <source>
        <dbReference type="SAM" id="Phobius"/>
    </source>
</evidence>
<sequence>MRGSMAHAHFLPGTEVERGTPMVGGKKDMGGRESGRDWRGLPLTSLLGFVLAFAPPIAQGRALRFVTVLYRHGDRSPVKTYPRDPYQESAWPQGFGQLSQEGMQQQWDLGQALRRRYDGFLNASYNRQEIFVRSTDFDRTLMSAEANLAGLYPPEGKQVFNPNITWQPIPVHTVPDYMEKLLRFPLSSCPRYEQLQNETRQTPEYINMTVQNMEFLKMVANMTGIQDVSLESVWTVHDALFCEATHKMNLPAWVTPVVMAKLKELKDFSFNVLFGIHRQVEKARLQGGVLLSQIRKNLTLATKDSAPHHLKMLVYSAHDTTLAALQTALNVYNGKQPPYASCHIFELYEEDDGNFTVEMFFRNESQKEPYILQLPNCKQRCPLPQFLQLTEPAISKDWKQECKIVSTLNDTELIVTLAVCGSLLFLLTVLLLTVLFRVKSQPLGYSHLSNEGEQP</sequence>
<dbReference type="PROSITE" id="PS00778">
    <property type="entry name" value="HIS_ACID_PHOSPHAT_2"/>
    <property type="match status" value="1"/>
</dbReference>
<evidence type="ECO:0000256" key="1">
    <source>
        <dbReference type="ARBA" id="ARBA00000032"/>
    </source>
</evidence>
<dbReference type="GO" id="GO:0043202">
    <property type="term" value="C:lysosomal lumen"/>
    <property type="evidence" value="ECO:0007669"/>
    <property type="project" value="UniProtKB-SubCell"/>
</dbReference>
<evidence type="ECO:0000256" key="13">
    <source>
        <dbReference type="ARBA" id="ARBA00037852"/>
    </source>
</evidence>
<keyword evidence="7" id="KW-0378">Hydrolase</keyword>
<feature type="compositionally biased region" description="Basic and acidic residues" evidence="15">
    <location>
        <begin position="25"/>
        <end position="35"/>
    </location>
</feature>
<comment type="similarity">
    <text evidence="3">Belongs to the histidine acid phosphatase family.</text>
</comment>
<dbReference type="AlphaFoldDB" id="A0A8C5RSF1"/>
<evidence type="ECO:0000256" key="10">
    <source>
        <dbReference type="ARBA" id="ARBA00023157"/>
    </source>
</evidence>
<keyword evidence="11" id="KW-0325">Glycoprotein</keyword>
<keyword evidence="6" id="KW-0732">Signal</keyword>
<feature type="transmembrane region" description="Helical" evidence="16">
    <location>
        <begin position="413"/>
        <end position="436"/>
    </location>
</feature>
<dbReference type="GeneTree" id="ENSGT00940000158446"/>
<gene>
    <name evidence="17" type="primary">ACP2</name>
</gene>
<protein>
    <recommendedName>
        <fullName evidence="14">Lysosomal acid phosphatase</fullName>
        <ecNumber evidence="4">3.1.3.2</ecNumber>
    </recommendedName>
</protein>
<comment type="subcellular location">
    <subcellularLocation>
        <location evidence="2">Lysosome lumen</location>
    </subcellularLocation>
    <subcellularLocation>
        <location evidence="13">Lysosome membrane</location>
        <topology evidence="13">Single-pass membrane protein</topology>
        <orientation evidence="13">Lumenal side</orientation>
    </subcellularLocation>
</comment>
<reference evidence="17" key="1">
    <citation type="submission" date="2025-08" db="UniProtKB">
        <authorList>
            <consortium name="Ensembl"/>
        </authorList>
    </citation>
    <scope>IDENTIFICATION</scope>
</reference>
<proteinExistence type="inferred from homology"/>
<dbReference type="InterPro" id="IPR029033">
    <property type="entry name" value="His_PPase_superfam"/>
</dbReference>
<evidence type="ECO:0000313" key="18">
    <source>
        <dbReference type="Proteomes" id="UP000694406"/>
    </source>
</evidence>
<dbReference type="InterPro" id="IPR000560">
    <property type="entry name" value="His_Pase_clade-2"/>
</dbReference>
<dbReference type="PANTHER" id="PTHR11567">
    <property type="entry name" value="ACID PHOSPHATASE-RELATED"/>
    <property type="match status" value="1"/>
</dbReference>
<dbReference type="GO" id="GO:0003993">
    <property type="term" value="F:acid phosphatase activity"/>
    <property type="evidence" value="ECO:0007669"/>
    <property type="project" value="UniProtKB-EC"/>
</dbReference>
<comment type="catalytic activity">
    <reaction evidence="1">
        <text>a phosphate monoester + H2O = an alcohol + phosphate</text>
        <dbReference type="Rhea" id="RHEA:15017"/>
        <dbReference type="ChEBI" id="CHEBI:15377"/>
        <dbReference type="ChEBI" id="CHEBI:30879"/>
        <dbReference type="ChEBI" id="CHEBI:43474"/>
        <dbReference type="ChEBI" id="CHEBI:67140"/>
        <dbReference type="EC" id="3.1.3.2"/>
    </reaction>
</comment>
<evidence type="ECO:0000256" key="15">
    <source>
        <dbReference type="SAM" id="MobiDB-lite"/>
    </source>
</evidence>
<dbReference type="SUPFAM" id="SSF53254">
    <property type="entry name" value="Phosphoglycerate mutase-like"/>
    <property type="match status" value="1"/>
</dbReference>
<keyword evidence="9 16" id="KW-0472">Membrane</keyword>
<evidence type="ECO:0000313" key="17">
    <source>
        <dbReference type="Ensembl" id="ENSLLTP00000007662.1"/>
    </source>
</evidence>
<dbReference type="CDD" id="cd07061">
    <property type="entry name" value="HP_HAP_like"/>
    <property type="match status" value="1"/>
</dbReference>
<keyword evidence="12" id="KW-0458">Lysosome</keyword>
<evidence type="ECO:0000256" key="11">
    <source>
        <dbReference type="ARBA" id="ARBA00023180"/>
    </source>
</evidence>
<dbReference type="Gene3D" id="3.40.50.1240">
    <property type="entry name" value="Phosphoglycerate mutase-like"/>
    <property type="match status" value="1"/>
</dbReference>
<dbReference type="Ensembl" id="ENSLLTT00000007946.1">
    <property type="protein sequence ID" value="ENSLLTP00000007662.1"/>
    <property type="gene ID" value="ENSLLTG00000005805.1"/>
</dbReference>
<reference evidence="17" key="2">
    <citation type="submission" date="2025-09" db="UniProtKB">
        <authorList>
            <consortium name="Ensembl"/>
        </authorList>
    </citation>
    <scope>IDENTIFICATION</scope>
</reference>
<dbReference type="InterPro" id="IPR050645">
    <property type="entry name" value="Histidine_acid_phosphatase"/>
</dbReference>
<evidence type="ECO:0000256" key="2">
    <source>
        <dbReference type="ARBA" id="ARBA00004227"/>
    </source>
</evidence>
<dbReference type="Proteomes" id="UP000694406">
    <property type="component" value="Unplaced"/>
</dbReference>
<dbReference type="GO" id="GO:0007040">
    <property type="term" value="P:lysosome organization"/>
    <property type="evidence" value="ECO:0007669"/>
    <property type="project" value="TreeGrafter"/>
</dbReference>